<keyword evidence="3" id="KW-1185">Reference proteome</keyword>
<reference evidence="2 3" key="1">
    <citation type="submission" date="2018-11" db="EMBL/GenBank/DDBJ databases">
        <title>Genome sequence of Apiotrichum porosum DSM 27194.</title>
        <authorList>
            <person name="Aliyu H."/>
            <person name="Gorte O."/>
            <person name="Ochsenreither K."/>
        </authorList>
    </citation>
    <scope>NUCLEOTIDE SEQUENCE [LARGE SCALE GENOMIC DNA]</scope>
    <source>
        <strain evidence="2 3">DSM 27194</strain>
    </source>
</reference>
<evidence type="ECO:0000313" key="2">
    <source>
        <dbReference type="EMBL" id="RSH84590.1"/>
    </source>
</evidence>
<dbReference type="GO" id="GO:0016787">
    <property type="term" value="F:hydrolase activity"/>
    <property type="evidence" value="ECO:0007669"/>
    <property type="project" value="UniProtKB-KW"/>
</dbReference>
<dbReference type="InterPro" id="IPR012341">
    <property type="entry name" value="6hp_glycosidase-like_sf"/>
</dbReference>
<dbReference type="GO" id="GO:0005975">
    <property type="term" value="P:carbohydrate metabolic process"/>
    <property type="evidence" value="ECO:0007669"/>
    <property type="project" value="InterPro"/>
</dbReference>
<dbReference type="RefSeq" id="XP_028478038.1">
    <property type="nucleotide sequence ID" value="XM_028621586.1"/>
</dbReference>
<dbReference type="PANTHER" id="PTHR33886">
    <property type="entry name" value="UNSATURATED RHAMNOGALACTURONAN HYDROLASE (EUROFUNG)"/>
    <property type="match status" value="1"/>
</dbReference>
<evidence type="ECO:0000256" key="1">
    <source>
        <dbReference type="ARBA" id="ARBA00022801"/>
    </source>
</evidence>
<dbReference type="SUPFAM" id="SSF48208">
    <property type="entry name" value="Six-hairpin glycosidases"/>
    <property type="match status" value="1"/>
</dbReference>
<organism evidence="2 3">
    <name type="scientific">Apiotrichum porosum</name>
    <dbReference type="NCBI Taxonomy" id="105984"/>
    <lineage>
        <taxon>Eukaryota</taxon>
        <taxon>Fungi</taxon>
        <taxon>Dikarya</taxon>
        <taxon>Basidiomycota</taxon>
        <taxon>Agaricomycotina</taxon>
        <taxon>Tremellomycetes</taxon>
        <taxon>Trichosporonales</taxon>
        <taxon>Trichosporonaceae</taxon>
        <taxon>Apiotrichum</taxon>
    </lineage>
</organism>
<sequence length="393" mass="44215">MSATQLQLSTERVNELVRLLTDSLVHLKDLDGTAIVTTPEGKVINQKEWTAWDWNQGVALAVLYNHSAARPSSSEAAYSLKTVLDWYELQWKQTDGKGAPKNINTMAPLYSISSYLLDGRVKDERWSAWAEEWAEWAMNGLARTKEGGFQHITYRVPNKDQLWDDTLFMTVVPLARIGVLLNRPEYIEEVKYQCLIHIHYLQDTVSGLWFHGWQFTEDGRGHNFARALWARGNSWITYAIPLLLEILDGHPNWKENDPTRRTLVSTYRRQVDALLECQDVGGLWHTILDDPTSYLEVSGTAGFAAGILMGVRTGLLDRAHYLPSAQKALAAILPNIQADGTVVNVSYGTPIGETIQFYKDIRLVPMPYGQGLTMAALVEWTRLQAADAAAAQK</sequence>
<keyword evidence="1" id="KW-0378">Hydrolase</keyword>
<comment type="caution">
    <text evidence="2">The sequence shown here is derived from an EMBL/GenBank/DDBJ whole genome shotgun (WGS) entry which is preliminary data.</text>
</comment>
<protein>
    <recommendedName>
        <fullName evidence="4">Glycosyl hydrolase family 88</fullName>
    </recommendedName>
</protein>
<dbReference type="InterPro" id="IPR052043">
    <property type="entry name" value="PolySaccharide_Degr_Enz"/>
</dbReference>
<dbReference type="Pfam" id="PF07470">
    <property type="entry name" value="Glyco_hydro_88"/>
    <property type="match status" value="1"/>
</dbReference>
<gene>
    <name evidence="2" type="ORF">EHS24_006113</name>
</gene>
<accession>A0A427Y0L9</accession>
<dbReference type="GeneID" id="39590656"/>
<dbReference type="InterPro" id="IPR008928">
    <property type="entry name" value="6-hairpin_glycosidase_sf"/>
</dbReference>
<dbReference type="EMBL" id="RSCE01000003">
    <property type="protein sequence ID" value="RSH84590.1"/>
    <property type="molecule type" value="Genomic_DNA"/>
</dbReference>
<name>A0A427Y0L9_9TREE</name>
<dbReference type="InterPro" id="IPR010905">
    <property type="entry name" value="Glyco_hydro_88"/>
</dbReference>
<proteinExistence type="predicted"/>
<dbReference type="AlphaFoldDB" id="A0A427Y0L9"/>
<dbReference type="STRING" id="105984.A0A427Y0L9"/>
<dbReference type="Proteomes" id="UP000279236">
    <property type="component" value="Unassembled WGS sequence"/>
</dbReference>
<evidence type="ECO:0008006" key="4">
    <source>
        <dbReference type="Google" id="ProtNLM"/>
    </source>
</evidence>
<dbReference type="PANTHER" id="PTHR33886:SF8">
    <property type="entry name" value="UNSATURATED RHAMNOGALACTURONAN HYDROLASE (EUROFUNG)"/>
    <property type="match status" value="1"/>
</dbReference>
<dbReference type="Gene3D" id="1.50.10.10">
    <property type="match status" value="1"/>
</dbReference>
<evidence type="ECO:0000313" key="3">
    <source>
        <dbReference type="Proteomes" id="UP000279236"/>
    </source>
</evidence>
<dbReference type="OrthoDB" id="2305845at2759"/>